<dbReference type="GO" id="GO:0016747">
    <property type="term" value="F:acyltransferase activity, transferring groups other than amino-acyl groups"/>
    <property type="evidence" value="ECO:0007669"/>
    <property type="project" value="InterPro"/>
</dbReference>
<evidence type="ECO:0000256" key="1">
    <source>
        <dbReference type="SAM" id="Phobius"/>
    </source>
</evidence>
<dbReference type="Pfam" id="PF01757">
    <property type="entry name" value="Acyl_transf_3"/>
    <property type="match status" value="1"/>
</dbReference>
<feature type="transmembrane region" description="Helical" evidence="1">
    <location>
        <begin position="12"/>
        <end position="32"/>
    </location>
</feature>
<evidence type="ECO:0000313" key="4">
    <source>
        <dbReference type="Proteomes" id="UP000198604"/>
    </source>
</evidence>
<sequence>MIISLKKKEFQDNLAMVSILQYVFSIAVIVIHSGRLFESEPLHFLAKSVFGRMAVPYFMVCSSFFLKTHATQGRKVKEYFQSLIKKYLIWTVLYLPYGYFYFSNSKLPSYYLFPGFFIGLFYTGMSYHLWYIPAFIFGWFLLQGMLRVFGKKMTGLLVFLLYSFGAMETYSLFIEHTTLGNFFTSYLAIFQTSRNFLFYVPAYLYAGCLLYDFYQNDFMKRYGTYFLVASFVGLASESTLIYFNQGIDKNFILFSIPFAFFLFHFSLSTKILGTVNFSKLKQLSSYYYFIHPIFIEFFLFVLGNINLQPHEEGLMVFILTLVSSHLIGKILVLAEFLMQEKTWKKEYLEAKMPRNHS</sequence>
<reference evidence="4" key="1">
    <citation type="submission" date="2015-03" db="EMBL/GenBank/DDBJ databases">
        <authorList>
            <person name="Urmite Genomes"/>
        </authorList>
    </citation>
    <scope>NUCLEOTIDE SEQUENCE [LARGE SCALE GENOMIC DNA]</scope>
    <source>
        <strain evidence="4">FF10</strain>
    </source>
</reference>
<feature type="transmembrane region" description="Helical" evidence="1">
    <location>
        <begin position="285"/>
        <end position="307"/>
    </location>
</feature>
<keyword evidence="1" id="KW-1133">Transmembrane helix</keyword>
<dbReference type="OrthoDB" id="5808342at2"/>
<protein>
    <submittedName>
        <fullName evidence="3">Alanine racemase</fullName>
    </submittedName>
</protein>
<accession>A0A0E3WEQ3</accession>
<feature type="transmembrane region" description="Helical" evidence="1">
    <location>
        <begin position="226"/>
        <end position="245"/>
    </location>
</feature>
<dbReference type="EMBL" id="CTEN01000001">
    <property type="protein sequence ID" value="CQR24099.1"/>
    <property type="molecule type" value="Genomic_DNA"/>
</dbReference>
<keyword evidence="1" id="KW-0472">Membrane</keyword>
<evidence type="ECO:0000259" key="2">
    <source>
        <dbReference type="Pfam" id="PF01757"/>
    </source>
</evidence>
<feature type="transmembrane region" description="Helical" evidence="1">
    <location>
        <begin position="154"/>
        <end position="173"/>
    </location>
</feature>
<dbReference type="AlphaFoldDB" id="A0A0E3WEQ3"/>
<evidence type="ECO:0000313" key="3">
    <source>
        <dbReference type="EMBL" id="CQR24099.1"/>
    </source>
</evidence>
<feature type="transmembrane region" description="Helical" evidence="1">
    <location>
        <begin position="116"/>
        <end position="142"/>
    </location>
</feature>
<dbReference type="RefSeq" id="WP_093649804.1">
    <property type="nucleotide sequence ID" value="NZ_CTEN01000001.1"/>
</dbReference>
<keyword evidence="1" id="KW-0812">Transmembrane</keyword>
<keyword evidence="4" id="KW-1185">Reference proteome</keyword>
<feature type="transmembrane region" description="Helical" evidence="1">
    <location>
        <begin position="251"/>
        <end position="273"/>
    </location>
</feature>
<proteinExistence type="predicted"/>
<dbReference type="Proteomes" id="UP000198604">
    <property type="component" value="Unassembled WGS sequence"/>
</dbReference>
<feature type="transmembrane region" description="Helical" evidence="1">
    <location>
        <begin position="196"/>
        <end position="214"/>
    </location>
</feature>
<dbReference type="STRING" id="1608583.BN1356_00462"/>
<feature type="transmembrane region" description="Helical" evidence="1">
    <location>
        <begin position="313"/>
        <end position="337"/>
    </location>
</feature>
<name>A0A0E3WEQ3_9STRE</name>
<gene>
    <name evidence="3" type="primary">alr_1</name>
    <name evidence="3" type="ORF">BN1356_00462</name>
</gene>
<feature type="domain" description="Acyltransferase 3" evidence="2">
    <location>
        <begin position="20"/>
        <end position="325"/>
    </location>
</feature>
<dbReference type="InterPro" id="IPR002656">
    <property type="entry name" value="Acyl_transf_3_dom"/>
</dbReference>
<feature type="transmembrane region" description="Helical" evidence="1">
    <location>
        <begin position="44"/>
        <end position="66"/>
    </location>
</feature>
<feature type="transmembrane region" description="Helical" evidence="1">
    <location>
        <begin position="87"/>
        <end position="104"/>
    </location>
</feature>
<organism evidence="3 4">
    <name type="scientific">Streptococcus varani</name>
    <dbReference type="NCBI Taxonomy" id="1608583"/>
    <lineage>
        <taxon>Bacteria</taxon>
        <taxon>Bacillati</taxon>
        <taxon>Bacillota</taxon>
        <taxon>Bacilli</taxon>
        <taxon>Lactobacillales</taxon>
        <taxon>Streptococcaceae</taxon>
        <taxon>Streptococcus</taxon>
    </lineage>
</organism>